<dbReference type="OrthoDB" id="7594772at2"/>
<name>A0A6L7GHL4_9SPHN</name>
<dbReference type="AlphaFoldDB" id="A0A6L7GHL4"/>
<keyword evidence="3" id="KW-1185">Reference proteome</keyword>
<comment type="caution">
    <text evidence="2">The sequence shown here is derived from an EMBL/GenBank/DDBJ whole genome shotgun (WGS) entry which is preliminary data.</text>
</comment>
<protein>
    <submittedName>
        <fullName evidence="2">Uncharacterized protein</fullName>
    </submittedName>
</protein>
<dbReference type="RefSeq" id="WP_160602065.1">
    <property type="nucleotide sequence ID" value="NZ_WTYU01000002.1"/>
</dbReference>
<dbReference type="EMBL" id="WTYU01000002">
    <property type="protein sequence ID" value="MXP15563.1"/>
    <property type="molecule type" value="Genomic_DNA"/>
</dbReference>
<keyword evidence="1" id="KW-0732">Signal</keyword>
<proteinExistence type="predicted"/>
<evidence type="ECO:0000313" key="3">
    <source>
        <dbReference type="Proteomes" id="UP000473531"/>
    </source>
</evidence>
<evidence type="ECO:0000256" key="1">
    <source>
        <dbReference type="SAM" id="SignalP"/>
    </source>
</evidence>
<sequence>MRISTSVHTLMLLSLAGAVSLAAASPAEAQERAPYDDAKLATIGAILPDPELADMRGKFMRQNNVSFFGISLLTSWQDAQGITTNARLVFNVDFLKLGTDGKPTPALMVGWQREGDPAMDVTDTHSGYVPLMTPANVLPVGGIGTHQGAAQANVIAGANNLARNNMQIAIVPASAISALSMAGLQSADGTTNIGFADGDQLQFLAANNQIGIVMTGGDGLDSSLQSLGSDVGQMLQQTMLNTSGNSILNSASIILGADNFAQSRGVSLNSALSAMKGHGY</sequence>
<accession>A0A6L7GHL4</accession>
<gene>
    <name evidence="2" type="ORF">GRI44_12455</name>
</gene>
<evidence type="ECO:0000313" key="2">
    <source>
        <dbReference type="EMBL" id="MXP15563.1"/>
    </source>
</evidence>
<organism evidence="2 3">
    <name type="scientific">Allopontixanthobacter confluentis</name>
    <dbReference type="NCBI Taxonomy" id="1849021"/>
    <lineage>
        <taxon>Bacteria</taxon>
        <taxon>Pseudomonadati</taxon>
        <taxon>Pseudomonadota</taxon>
        <taxon>Alphaproteobacteria</taxon>
        <taxon>Sphingomonadales</taxon>
        <taxon>Erythrobacteraceae</taxon>
        <taxon>Allopontixanthobacter</taxon>
    </lineage>
</organism>
<reference evidence="2 3" key="1">
    <citation type="submission" date="2019-12" db="EMBL/GenBank/DDBJ databases">
        <title>Genomic-based taxomic classification of the family Erythrobacteraceae.</title>
        <authorList>
            <person name="Xu L."/>
        </authorList>
    </citation>
    <scope>NUCLEOTIDE SEQUENCE [LARGE SCALE GENOMIC DNA]</scope>
    <source>
        <strain evidence="2 3">KCTC 52259</strain>
    </source>
</reference>
<dbReference type="Proteomes" id="UP000473531">
    <property type="component" value="Unassembled WGS sequence"/>
</dbReference>
<feature type="chain" id="PRO_5026915530" evidence="1">
    <location>
        <begin position="30"/>
        <end position="280"/>
    </location>
</feature>
<feature type="signal peptide" evidence="1">
    <location>
        <begin position="1"/>
        <end position="29"/>
    </location>
</feature>